<dbReference type="EMBL" id="LR721784">
    <property type="protein sequence ID" value="VVW50854.1"/>
    <property type="molecule type" value="Genomic_DNA"/>
</dbReference>
<accession>A0A5K1EQC1</accession>
<reference evidence="2" key="1">
    <citation type="submission" date="2019-09" db="EMBL/GenBank/DDBJ databases">
        <authorList>
            <person name="Zhang L."/>
        </authorList>
    </citation>
    <scope>NUCLEOTIDE SEQUENCE</scope>
</reference>
<organism evidence="2">
    <name type="scientific">Nymphaea colorata</name>
    <name type="common">pocket water lily</name>
    <dbReference type="NCBI Taxonomy" id="210225"/>
    <lineage>
        <taxon>Eukaryota</taxon>
        <taxon>Viridiplantae</taxon>
        <taxon>Streptophyta</taxon>
        <taxon>Embryophyta</taxon>
        <taxon>Tracheophyta</taxon>
        <taxon>Spermatophyta</taxon>
        <taxon>Magnoliopsida</taxon>
        <taxon>Nymphaeales</taxon>
        <taxon>Nymphaeaceae</taxon>
        <taxon>Nymphaea</taxon>
    </lineage>
</organism>
<proteinExistence type="predicted"/>
<sequence>MFEEIGRVVQVVVGSFLTEGRKPDPKGADLSSPNKISPGGGAATGSPPSRGTLSESSGGPGSPLNQSTGACNNSQQGMVNMPWK</sequence>
<protein>
    <submittedName>
        <fullName evidence="2">Uncharacterized protein</fullName>
    </submittedName>
</protein>
<feature type="compositionally biased region" description="Polar residues" evidence="1">
    <location>
        <begin position="64"/>
        <end position="78"/>
    </location>
</feature>
<gene>
    <name evidence="2" type="ORF">NYM_LOCUS22715</name>
</gene>
<evidence type="ECO:0000256" key="1">
    <source>
        <dbReference type="SAM" id="MobiDB-lite"/>
    </source>
</evidence>
<dbReference type="AlphaFoldDB" id="A0A5K1EQC1"/>
<name>A0A5K1EQC1_9MAGN</name>
<evidence type="ECO:0000313" key="2">
    <source>
        <dbReference type="EMBL" id="VVW50854.1"/>
    </source>
</evidence>
<feature type="region of interest" description="Disordered" evidence="1">
    <location>
        <begin position="16"/>
        <end position="84"/>
    </location>
</feature>